<organism evidence="3 4">
    <name type="scientific">Evansella vedderi</name>
    <dbReference type="NCBI Taxonomy" id="38282"/>
    <lineage>
        <taxon>Bacteria</taxon>
        <taxon>Bacillati</taxon>
        <taxon>Bacillota</taxon>
        <taxon>Bacilli</taxon>
        <taxon>Bacillales</taxon>
        <taxon>Bacillaceae</taxon>
        <taxon>Evansella</taxon>
    </lineage>
</organism>
<comment type="caution">
    <text evidence="3">The sequence shown here is derived from an EMBL/GenBank/DDBJ whole genome shotgun (WGS) entry which is preliminary data.</text>
</comment>
<accession>A0ABT9ZPA2</accession>
<name>A0ABT9ZPA2_9BACI</name>
<evidence type="ECO:0000256" key="1">
    <source>
        <dbReference type="SAM" id="MobiDB-lite"/>
    </source>
</evidence>
<feature type="transmembrane region" description="Helical" evidence="2">
    <location>
        <begin position="65"/>
        <end position="88"/>
    </location>
</feature>
<keyword evidence="2" id="KW-1133">Transmembrane helix</keyword>
<evidence type="ECO:0000313" key="4">
    <source>
        <dbReference type="Proteomes" id="UP001230005"/>
    </source>
</evidence>
<sequence length="89" mass="10534">MILSVFVECIYLMGYFVYNCNKSRYKVLPKRQTYRKVGTQSHGPNAFSRRQPGYRRKHPRGETSLFLIGSFTFYFFMIGLMLICRCIIS</sequence>
<dbReference type="EMBL" id="JAUSUG010000001">
    <property type="protein sequence ID" value="MDQ0253063.1"/>
    <property type="molecule type" value="Genomic_DNA"/>
</dbReference>
<feature type="region of interest" description="Disordered" evidence="1">
    <location>
        <begin position="37"/>
        <end position="56"/>
    </location>
</feature>
<keyword evidence="2" id="KW-0472">Membrane</keyword>
<evidence type="ECO:0000256" key="2">
    <source>
        <dbReference type="SAM" id="Phobius"/>
    </source>
</evidence>
<dbReference type="Proteomes" id="UP001230005">
    <property type="component" value="Unassembled WGS sequence"/>
</dbReference>
<evidence type="ECO:0000313" key="3">
    <source>
        <dbReference type="EMBL" id="MDQ0253063.1"/>
    </source>
</evidence>
<reference evidence="3 4" key="1">
    <citation type="submission" date="2023-07" db="EMBL/GenBank/DDBJ databases">
        <title>Genomic Encyclopedia of Type Strains, Phase IV (KMG-IV): sequencing the most valuable type-strain genomes for metagenomic binning, comparative biology and taxonomic classification.</title>
        <authorList>
            <person name="Goeker M."/>
        </authorList>
    </citation>
    <scope>NUCLEOTIDE SEQUENCE [LARGE SCALE GENOMIC DNA]</scope>
    <source>
        <strain evidence="3 4">DSM 9768</strain>
    </source>
</reference>
<keyword evidence="4" id="KW-1185">Reference proteome</keyword>
<protein>
    <submittedName>
        <fullName evidence="3">Uncharacterized protein</fullName>
    </submittedName>
</protein>
<keyword evidence="2" id="KW-0812">Transmembrane</keyword>
<proteinExistence type="predicted"/>
<gene>
    <name evidence="3" type="ORF">J2S74_000435</name>
</gene>